<protein>
    <recommendedName>
        <fullName evidence="6">Kinesin-like protein</fullName>
    </recommendedName>
</protein>
<feature type="domain" description="Kinesin motor" evidence="9">
    <location>
        <begin position="159"/>
        <end position="508"/>
    </location>
</feature>
<sequence>MDAHARSRMPPPHQTPKLSSRSTPLVPKTPSHMKSPPLTTSHNGNTPHHTSGSISHVLSPKEGGGSTRLKIKSATTPEAKSRLLVKPIPAGVKAQMQRNSNNELLATPSVRLVNRAKTPNYEPTLADEGWMSADSHQVNSNPTMMDFDDYENEMAETEAVLVSVRVRPPNPVELRSDAGCVWTMPEHDQHLLKLAKGTEGTREDRDWIFDRILPPHSDNGRVYGTSARRHVRSAMEGYNAVIFAYGQTASGKTHTLSGSSSEPGIIPLSITDLFSQIRSTPDREFLLRASYLELYNETIIDLLSPSGSSTGAELHLSEGKKGVIINGLTEIAVRSELDVKRLLRSGEDRRKVGATDWNSRSSRSHCVFRITIESRSRNSAVEEPPIGARTPGGRLKTAGDKMTRISTLSIIDLAGSEKHTSSKERNAEGKHINQSLLTLKLVISKLADLASKRNVTHVPYRDSKLTRLLQNSLSGDALISVICTVSPSHLNLAESISTLAFAQGLKRVVLKAQKKEVVDPQALIQQYQNEIAELRAQLLEKETVGGNKNEREKNEAMEKRLNELKSMILTSVTVNSPDMNDNTAMVPPSPAKMKYPKLEYDRPSAELLEELHAEQLHRAELEDEVARLKAELATRPIEPNKEIVTLRNEVAELRLIADDYERHLLEPSRKVRADVEKEFNDKMKNLENQLDSKKIWANRLDENVRFITQENKALEMRCKEAESKVTQIIEFINLALSPSNSNDHSGLLPISEEESDYASSTPPIFNINQSDELPALVVTDDFSPSPLMMGNNGKSTLTLSASKMRATFSQMDLANFNDKFGTLSMSGRGNNNNGLINKQQHNRGLGISNHKMLREESNFALAEIAAGDDDEYY</sequence>
<feature type="binding site" evidence="5">
    <location>
        <begin position="246"/>
        <end position="253"/>
    </location>
    <ligand>
        <name>ATP</name>
        <dbReference type="ChEBI" id="CHEBI:30616"/>
    </ligand>
</feature>
<evidence type="ECO:0000256" key="8">
    <source>
        <dbReference type="SAM" id="MobiDB-lite"/>
    </source>
</evidence>
<evidence type="ECO:0000313" key="10">
    <source>
        <dbReference type="EMBL" id="WWC88295.1"/>
    </source>
</evidence>
<dbReference type="AlphaFoldDB" id="A0AAX4JUR5"/>
<dbReference type="InterPro" id="IPR019821">
    <property type="entry name" value="Kinesin_motor_CS"/>
</dbReference>
<keyword evidence="6" id="KW-0493">Microtubule</keyword>
<evidence type="ECO:0000256" key="5">
    <source>
        <dbReference type="PROSITE-ProRule" id="PRU00283"/>
    </source>
</evidence>
<dbReference type="Proteomes" id="UP001355207">
    <property type="component" value="Chromosome 4"/>
</dbReference>
<keyword evidence="2 5" id="KW-0067">ATP-binding</keyword>
<dbReference type="SUPFAM" id="SSF52540">
    <property type="entry name" value="P-loop containing nucleoside triphosphate hydrolases"/>
    <property type="match status" value="1"/>
</dbReference>
<comment type="similarity">
    <text evidence="5 6">Belongs to the TRAFAC class myosin-kinesin ATPase superfamily. Kinesin family.</text>
</comment>
<dbReference type="PRINTS" id="PR00380">
    <property type="entry name" value="KINESINHEAVY"/>
</dbReference>
<accession>A0AAX4JUR5</accession>
<dbReference type="FunFam" id="3.40.850.10:FF:000187">
    <property type="entry name" value="Kinesin-like protein"/>
    <property type="match status" value="1"/>
</dbReference>
<dbReference type="PROSITE" id="PS00411">
    <property type="entry name" value="KINESIN_MOTOR_1"/>
    <property type="match status" value="1"/>
</dbReference>
<dbReference type="GO" id="GO:0003777">
    <property type="term" value="F:microtubule motor activity"/>
    <property type="evidence" value="ECO:0007669"/>
    <property type="project" value="InterPro"/>
</dbReference>
<dbReference type="GO" id="GO:0007018">
    <property type="term" value="P:microtubule-based movement"/>
    <property type="evidence" value="ECO:0007669"/>
    <property type="project" value="InterPro"/>
</dbReference>
<dbReference type="InterPro" id="IPR027417">
    <property type="entry name" value="P-loop_NTPase"/>
</dbReference>
<keyword evidence="4 5" id="KW-0505">Motor protein</keyword>
<feature type="compositionally biased region" description="Polar residues" evidence="8">
    <location>
        <begin position="37"/>
        <end position="56"/>
    </location>
</feature>
<name>A0AAX4JUR5_9TREE</name>
<dbReference type="SMART" id="SM00129">
    <property type="entry name" value="KISc"/>
    <property type="match status" value="1"/>
</dbReference>
<keyword evidence="3 7" id="KW-0175">Coiled coil</keyword>
<dbReference type="GO" id="GO:0008017">
    <property type="term" value="F:microtubule binding"/>
    <property type="evidence" value="ECO:0007669"/>
    <property type="project" value="InterPro"/>
</dbReference>
<reference evidence="10 11" key="1">
    <citation type="submission" date="2024-01" db="EMBL/GenBank/DDBJ databases">
        <title>Comparative genomics of Cryptococcus and Kwoniella reveals pathogenesis evolution and contrasting modes of karyotype evolution via chromosome fusion or intercentromeric recombination.</title>
        <authorList>
            <person name="Coelho M.A."/>
            <person name="David-Palma M."/>
            <person name="Shea T."/>
            <person name="Bowers K."/>
            <person name="McGinley-Smith S."/>
            <person name="Mohammad A.W."/>
            <person name="Gnirke A."/>
            <person name="Yurkov A.M."/>
            <person name="Nowrousian M."/>
            <person name="Sun S."/>
            <person name="Cuomo C.A."/>
            <person name="Heitman J."/>
        </authorList>
    </citation>
    <scope>NUCLEOTIDE SEQUENCE [LARGE SCALE GENOMIC DNA]</scope>
    <source>
        <strain evidence="10 11">CBS 6074</strain>
    </source>
</reference>
<evidence type="ECO:0000256" key="7">
    <source>
        <dbReference type="SAM" id="Coils"/>
    </source>
</evidence>
<dbReference type="Pfam" id="PF00225">
    <property type="entry name" value="Kinesin"/>
    <property type="match status" value="1"/>
</dbReference>
<dbReference type="PROSITE" id="PS50067">
    <property type="entry name" value="KINESIN_MOTOR_2"/>
    <property type="match status" value="1"/>
</dbReference>
<keyword evidence="11" id="KW-1185">Reference proteome</keyword>
<dbReference type="GO" id="GO:0005874">
    <property type="term" value="C:microtubule"/>
    <property type="evidence" value="ECO:0007669"/>
    <property type="project" value="UniProtKB-KW"/>
</dbReference>
<evidence type="ECO:0000259" key="9">
    <source>
        <dbReference type="PROSITE" id="PS50067"/>
    </source>
</evidence>
<evidence type="ECO:0000313" key="11">
    <source>
        <dbReference type="Proteomes" id="UP001355207"/>
    </source>
</evidence>
<dbReference type="RefSeq" id="XP_066075058.1">
    <property type="nucleotide sequence ID" value="XM_066218961.1"/>
</dbReference>
<dbReference type="InterPro" id="IPR036961">
    <property type="entry name" value="Kinesin_motor_dom_sf"/>
</dbReference>
<evidence type="ECO:0000256" key="4">
    <source>
        <dbReference type="ARBA" id="ARBA00023175"/>
    </source>
</evidence>
<dbReference type="PANTHER" id="PTHR47968">
    <property type="entry name" value="CENTROMERE PROTEIN E"/>
    <property type="match status" value="1"/>
</dbReference>
<dbReference type="PANTHER" id="PTHR47968:SF75">
    <property type="entry name" value="CENTROMERE-ASSOCIATED PROTEIN E"/>
    <property type="match status" value="1"/>
</dbReference>
<evidence type="ECO:0000256" key="1">
    <source>
        <dbReference type="ARBA" id="ARBA00022741"/>
    </source>
</evidence>
<evidence type="ECO:0000256" key="3">
    <source>
        <dbReference type="ARBA" id="ARBA00023054"/>
    </source>
</evidence>
<dbReference type="GO" id="GO:0005524">
    <property type="term" value="F:ATP binding"/>
    <property type="evidence" value="ECO:0007669"/>
    <property type="project" value="UniProtKB-UniRule"/>
</dbReference>
<feature type="coiled-coil region" evidence="7">
    <location>
        <begin position="524"/>
        <end position="567"/>
    </location>
</feature>
<dbReference type="InterPro" id="IPR001752">
    <property type="entry name" value="Kinesin_motor_dom"/>
</dbReference>
<dbReference type="Gene3D" id="3.40.850.10">
    <property type="entry name" value="Kinesin motor domain"/>
    <property type="match status" value="1"/>
</dbReference>
<feature type="region of interest" description="Disordered" evidence="8">
    <location>
        <begin position="379"/>
        <end position="398"/>
    </location>
</feature>
<feature type="region of interest" description="Disordered" evidence="8">
    <location>
        <begin position="1"/>
        <end position="78"/>
    </location>
</feature>
<keyword evidence="1 5" id="KW-0547">Nucleotide-binding</keyword>
<dbReference type="EMBL" id="CP144101">
    <property type="protein sequence ID" value="WWC88295.1"/>
    <property type="molecule type" value="Genomic_DNA"/>
</dbReference>
<evidence type="ECO:0000256" key="2">
    <source>
        <dbReference type="ARBA" id="ARBA00022840"/>
    </source>
</evidence>
<gene>
    <name evidence="10" type="ORF">L201_003203</name>
</gene>
<feature type="coiled-coil region" evidence="7">
    <location>
        <begin position="604"/>
        <end position="724"/>
    </location>
</feature>
<evidence type="ECO:0000256" key="6">
    <source>
        <dbReference type="RuleBase" id="RU000394"/>
    </source>
</evidence>
<dbReference type="InterPro" id="IPR027640">
    <property type="entry name" value="Kinesin-like_fam"/>
</dbReference>
<proteinExistence type="inferred from homology"/>
<organism evidence="10 11">
    <name type="scientific">Kwoniella dendrophila CBS 6074</name>
    <dbReference type="NCBI Taxonomy" id="1295534"/>
    <lineage>
        <taxon>Eukaryota</taxon>
        <taxon>Fungi</taxon>
        <taxon>Dikarya</taxon>
        <taxon>Basidiomycota</taxon>
        <taxon>Agaricomycotina</taxon>
        <taxon>Tremellomycetes</taxon>
        <taxon>Tremellales</taxon>
        <taxon>Cryptococcaceae</taxon>
        <taxon>Kwoniella</taxon>
    </lineage>
</organism>
<dbReference type="GeneID" id="91093873"/>